<dbReference type="Proteomes" id="UP000800092">
    <property type="component" value="Unassembled WGS sequence"/>
</dbReference>
<feature type="region of interest" description="Disordered" evidence="1">
    <location>
        <begin position="139"/>
        <end position="176"/>
    </location>
</feature>
<feature type="region of interest" description="Disordered" evidence="1">
    <location>
        <begin position="98"/>
        <end position="124"/>
    </location>
</feature>
<feature type="compositionally biased region" description="Polar residues" evidence="1">
    <location>
        <begin position="12"/>
        <end position="26"/>
    </location>
</feature>
<reference evidence="2" key="1">
    <citation type="journal article" date="2020" name="Stud. Mycol.">
        <title>101 Dothideomycetes genomes: a test case for predicting lifestyles and emergence of pathogens.</title>
        <authorList>
            <person name="Haridas S."/>
            <person name="Albert R."/>
            <person name="Binder M."/>
            <person name="Bloem J."/>
            <person name="Labutti K."/>
            <person name="Salamov A."/>
            <person name="Andreopoulos B."/>
            <person name="Baker S."/>
            <person name="Barry K."/>
            <person name="Bills G."/>
            <person name="Bluhm B."/>
            <person name="Cannon C."/>
            <person name="Castanera R."/>
            <person name="Culley D."/>
            <person name="Daum C."/>
            <person name="Ezra D."/>
            <person name="Gonzalez J."/>
            <person name="Henrissat B."/>
            <person name="Kuo A."/>
            <person name="Liang C."/>
            <person name="Lipzen A."/>
            <person name="Lutzoni F."/>
            <person name="Magnuson J."/>
            <person name="Mondo S."/>
            <person name="Nolan M."/>
            <person name="Ohm R."/>
            <person name="Pangilinan J."/>
            <person name="Park H.-J."/>
            <person name="Ramirez L."/>
            <person name="Alfaro M."/>
            <person name="Sun H."/>
            <person name="Tritt A."/>
            <person name="Yoshinaga Y."/>
            <person name="Zwiers L.-H."/>
            <person name="Turgeon B."/>
            <person name="Goodwin S."/>
            <person name="Spatafora J."/>
            <person name="Crous P."/>
            <person name="Grigoriev I."/>
        </authorList>
    </citation>
    <scope>NUCLEOTIDE SEQUENCE</scope>
    <source>
        <strain evidence="2">Tuck. ex Michener</strain>
    </source>
</reference>
<feature type="region of interest" description="Disordered" evidence="1">
    <location>
        <begin position="1"/>
        <end position="50"/>
    </location>
</feature>
<feature type="region of interest" description="Disordered" evidence="1">
    <location>
        <begin position="246"/>
        <end position="272"/>
    </location>
</feature>
<feature type="compositionally biased region" description="Basic and acidic residues" evidence="1">
    <location>
        <begin position="140"/>
        <end position="161"/>
    </location>
</feature>
<gene>
    <name evidence="2" type="ORF">EV356DRAFT_15466</name>
</gene>
<accession>A0A6A6HHX0</accession>
<protein>
    <submittedName>
        <fullName evidence="2">Uncharacterized protein</fullName>
    </submittedName>
</protein>
<sequence length="341" mass="37455">MMELQRTRADSGLSSSNRFRAESVSSLRGPPHNTPDTQSVWGAASEHNPDLDDVDERLAITLADGGLGQPTFVPENTPRSSTPASHIRAVVNNLPSIDEKIEPLPPSRYSVTTQSNAEERSEVEHDDVPVILGQCQLEKTSSKVEASHTAPLDEAHDKRYSGELSPANGANGVREHSDWHDEVQAELRRDLIRLSNLADDDHARDPSLTSSAHYRNRLLFCLRNSPRSGPYDGSVEVVASRLKDHHLSGNSSPQLDSHNHEQAGALRPNGSNEALAGSFIRSDPVVSNETNERYLNMVPVCEFDNVKRKVEGLVSLIGDMLQLQEKAGVDVSNVKEELMKL</sequence>
<evidence type="ECO:0000313" key="3">
    <source>
        <dbReference type="Proteomes" id="UP000800092"/>
    </source>
</evidence>
<name>A0A6A6HHX0_VIRVR</name>
<dbReference type="EMBL" id="ML991780">
    <property type="protein sequence ID" value="KAF2237409.1"/>
    <property type="molecule type" value="Genomic_DNA"/>
</dbReference>
<proteinExistence type="predicted"/>
<dbReference type="AlphaFoldDB" id="A0A6A6HHX0"/>
<keyword evidence="3" id="KW-1185">Reference proteome</keyword>
<organism evidence="2 3">
    <name type="scientific">Viridothelium virens</name>
    <name type="common">Speckled blister lichen</name>
    <name type="synonym">Trypethelium virens</name>
    <dbReference type="NCBI Taxonomy" id="1048519"/>
    <lineage>
        <taxon>Eukaryota</taxon>
        <taxon>Fungi</taxon>
        <taxon>Dikarya</taxon>
        <taxon>Ascomycota</taxon>
        <taxon>Pezizomycotina</taxon>
        <taxon>Dothideomycetes</taxon>
        <taxon>Dothideomycetes incertae sedis</taxon>
        <taxon>Trypetheliales</taxon>
        <taxon>Trypetheliaceae</taxon>
        <taxon>Viridothelium</taxon>
    </lineage>
</organism>
<evidence type="ECO:0000313" key="2">
    <source>
        <dbReference type="EMBL" id="KAF2237409.1"/>
    </source>
</evidence>
<dbReference type="OrthoDB" id="407617at2759"/>
<evidence type="ECO:0000256" key="1">
    <source>
        <dbReference type="SAM" id="MobiDB-lite"/>
    </source>
</evidence>